<feature type="compositionally biased region" description="Basic and acidic residues" evidence="1">
    <location>
        <begin position="12"/>
        <end position="43"/>
    </location>
</feature>
<proteinExistence type="predicted"/>
<dbReference type="Proteomes" id="UP001165524">
    <property type="component" value="Unassembled WGS sequence"/>
</dbReference>
<reference evidence="2" key="1">
    <citation type="submission" date="2022-04" db="EMBL/GenBank/DDBJ databases">
        <title>Alcanivorax sp. CY1518 draft genome sequence.</title>
        <authorList>
            <person name="Zhao G."/>
            <person name="An M."/>
        </authorList>
    </citation>
    <scope>NUCLEOTIDE SEQUENCE</scope>
    <source>
        <strain evidence="2">CY1518</strain>
    </source>
</reference>
<dbReference type="EMBL" id="JALKII010000004">
    <property type="protein sequence ID" value="MCK0537669.1"/>
    <property type="molecule type" value="Genomic_DNA"/>
</dbReference>
<dbReference type="InterPro" id="IPR018636">
    <property type="entry name" value="DUF2058"/>
</dbReference>
<feature type="region of interest" description="Disordered" evidence="1">
    <location>
        <begin position="1"/>
        <end position="70"/>
    </location>
</feature>
<dbReference type="RefSeq" id="WP_246951492.1">
    <property type="nucleotide sequence ID" value="NZ_JALKII010000004.1"/>
</dbReference>
<comment type="caution">
    <text evidence="2">The sequence shown here is derived from an EMBL/GenBank/DDBJ whole genome shotgun (WGS) entry which is preliminary data.</text>
</comment>
<accession>A0ABT0E769</accession>
<dbReference type="Pfam" id="PF09831">
    <property type="entry name" value="DUF2058"/>
    <property type="match status" value="1"/>
</dbReference>
<name>A0ABT0E769_9GAMM</name>
<feature type="compositionally biased region" description="Basic and acidic residues" evidence="1">
    <location>
        <begin position="52"/>
        <end position="69"/>
    </location>
</feature>
<sequence>MSLKDQLLKAGLADKKRARQAEHQKRQANKQRERGESVDDAAARVRQLQAEQAERSRLLNQQREDEARQKAISAQVRQLVMAHRLPRERGEAPYQFTDDKKIQKIYVLPPMVDQLARGQLAVVHGDNGYEVVPANIAARIQERRPETVVVLHQRDKNAPAEDDPYADYPIPDDLMW</sequence>
<evidence type="ECO:0000313" key="2">
    <source>
        <dbReference type="EMBL" id="MCK0537669.1"/>
    </source>
</evidence>
<evidence type="ECO:0000313" key="3">
    <source>
        <dbReference type="Proteomes" id="UP001165524"/>
    </source>
</evidence>
<gene>
    <name evidence="2" type="ORF">MU846_08095</name>
</gene>
<evidence type="ECO:0000256" key="1">
    <source>
        <dbReference type="SAM" id="MobiDB-lite"/>
    </source>
</evidence>
<organism evidence="2 3">
    <name type="scientific">Alcanivorax quisquiliarum</name>
    <dbReference type="NCBI Taxonomy" id="2933565"/>
    <lineage>
        <taxon>Bacteria</taxon>
        <taxon>Pseudomonadati</taxon>
        <taxon>Pseudomonadota</taxon>
        <taxon>Gammaproteobacteria</taxon>
        <taxon>Oceanospirillales</taxon>
        <taxon>Alcanivoracaceae</taxon>
        <taxon>Alcanivorax</taxon>
    </lineage>
</organism>
<protein>
    <submittedName>
        <fullName evidence="2">DUF2058 domain-containing protein</fullName>
    </submittedName>
</protein>
<keyword evidence="3" id="KW-1185">Reference proteome</keyword>